<dbReference type="Pfam" id="PF00112">
    <property type="entry name" value="Peptidase_C1"/>
    <property type="match status" value="1"/>
</dbReference>
<evidence type="ECO:0000256" key="4">
    <source>
        <dbReference type="ARBA" id="ARBA00022807"/>
    </source>
</evidence>
<reference evidence="7 8" key="2">
    <citation type="journal article" date="2017" name="Front. Plant Sci.">
        <title>Gene Classification and Mining of Molecular Markers Useful in Red Clover (Trifolium pratense) Breeding.</title>
        <authorList>
            <person name="Istvanek J."/>
            <person name="Dluhosova J."/>
            <person name="Dluhos P."/>
            <person name="Patkova L."/>
            <person name="Nedelnik J."/>
            <person name="Repkova J."/>
        </authorList>
    </citation>
    <scope>NUCLEOTIDE SEQUENCE [LARGE SCALE GENOMIC DNA]</scope>
    <source>
        <strain evidence="8">cv. Tatra</strain>
        <tissue evidence="7">Young leaves</tissue>
    </source>
</reference>
<dbReference type="InterPro" id="IPR000169">
    <property type="entry name" value="Pept_cys_AS"/>
</dbReference>
<protein>
    <submittedName>
        <fullName evidence="7">Thiol protease SEN102-like protein</fullName>
    </submittedName>
</protein>
<dbReference type="PANTHER" id="PTHR12411">
    <property type="entry name" value="CYSTEINE PROTEASE FAMILY C1-RELATED"/>
    <property type="match status" value="1"/>
</dbReference>
<proteinExistence type="inferred from homology"/>
<dbReference type="PROSITE" id="PS00139">
    <property type="entry name" value="THIOL_PROTEASE_CYS"/>
    <property type="match status" value="1"/>
</dbReference>
<reference evidence="7 8" key="1">
    <citation type="journal article" date="2014" name="Am. J. Bot.">
        <title>Genome assembly and annotation for red clover (Trifolium pratense; Fabaceae).</title>
        <authorList>
            <person name="Istvanek J."/>
            <person name="Jaros M."/>
            <person name="Krenek A."/>
            <person name="Repkova J."/>
        </authorList>
    </citation>
    <scope>NUCLEOTIDE SEQUENCE [LARGE SCALE GENOMIC DNA]</scope>
    <source>
        <strain evidence="8">cv. Tatra</strain>
        <tissue evidence="7">Young leaves</tissue>
    </source>
</reference>
<keyword evidence="3" id="KW-0378">Hydrolase</keyword>
<dbReference type="SMART" id="SM00645">
    <property type="entry name" value="Pept_C1"/>
    <property type="match status" value="1"/>
</dbReference>
<keyword evidence="4" id="KW-0788">Thiol protease</keyword>
<evidence type="ECO:0000313" key="7">
    <source>
        <dbReference type="EMBL" id="PNX62234.1"/>
    </source>
</evidence>
<dbReference type="STRING" id="57577.A0A2K3K7H8"/>
<comment type="caution">
    <text evidence="7">The sequence shown here is derived from an EMBL/GenBank/DDBJ whole genome shotgun (WGS) entry which is preliminary data.</text>
</comment>
<accession>A0A2K3K7H8</accession>
<dbReference type="InterPro" id="IPR038765">
    <property type="entry name" value="Papain-like_cys_pep_sf"/>
</dbReference>
<feature type="non-terminal residue" evidence="7">
    <location>
        <position position="154"/>
    </location>
</feature>
<dbReference type="AlphaFoldDB" id="A0A2K3K7H8"/>
<dbReference type="SUPFAM" id="SSF54001">
    <property type="entry name" value="Cysteine proteinases"/>
    <property type="match status" value="1"/>
</dbReference>
<evidence type="ECO:0000256" key="5">
    <source>
        <dbReference type="ARBA" id="ARBA00023157"/>
    </source>
</evidence>
<keyword evidence="2 7" id="KW-0645">Protease</keyword>
<evidence type="ECO:0000256" key="2">
    <source>
        <dbReference type="ARBA" id="ARBA00022670"/>
    </source>
</evidence>
<organism evidence="7 8">
    <name type="scientific">Trifolium pratense</name>
    <name type="common">Red clover</name>
    <dbReference type="NCBI Taxonomy" id="57577"/>
    <lineage>
        <taxon>Eukaryota</taxon>
        <taxon>Viridiplantae</taxon>
        <taxon>Streptophyta</taxon>
        <taxon>Embryophyta</taxon>
        <taxon>Tracheophyta</taxon>
        <taxon>Spermatophyta</taxon>
        <taxon>Magnoliopsida</taxon>
        <taxon>eudicotyledons</taxon>
        <taxon>Gunneridae</taxon>
        <taxon>Pentapetalae</taxon>
        <taxon>rosids</taxon>
        <taxon>fabids</taxon>
        <taxon>Fabales</taxon>
        <taxon>Fabaceae</taxon>
        <taxon>Papilionoideae</taxon>
        <taxon>50 kb inversion clade</taxon>
        <taxon>NPAAA clade</taxon>
        <taxon>Hologalegina</taxon>
        <taxon>IRL clade</taxon>
        <taxon>Trifolieae</taxon>
        <taxon>Trifolium</taxon>
    </lineage>
</organism>
<evidence type="ECO:0000256" key="1">
    <source>
        <dbReference type="ARBA" id="ARBA00008455"/>
    </source>
</evidence>
<keyword evidence="5" id="KW-1015">Disulfide bond</keyword>
<dbReference type="CDD" id="cd02248">
    <property type="entry name" value="Peptidase_C1A"/>
    <property type="match status" value="1"/>
</dbReference>
<dbReference type="EMBL" id="ASHM01087192">
    <property type="protein sequence ID" value="PNX62234.1"/>
    <property type="molecule type" value="Genomic_DNA"/>
</dbReference>
<evidence type="ECO:0000256" key="3">
    <source>
        <dbReference type="ARBA" id="ARBA00022801"/>
    </source>
</evidence>
<dbReference type="InterPro" id="IPR000668">
    <property type="entry name" value="Peptidase_C1A_C"/>
</dbReference>
<dbReference type="GO" id="GO:0008234">
    <property type="term" value="F:cysteine-type peptidase activity"/>
    <property type="evidence" value="ECO:0007669"/>
    <property type="project" value="UniProtKB-KW"/>
</dbReference>
<dbReference type="Proteomes" id="UP000236291">
    <property type="component" value="Unassembled WGS sequence"/>
</dbReference>
<sequence>MSPKEQLFDKDLVTLNTSGSVDDLPPIVDWRVKGAVTEVRNQCNCGCCWAFAAVAAVEGINQIKTDVLQTLSPQELVDCDEGSQGCIIGWLDSGFRYIIKNQGLAREVDYRYVAMKGACRRVENRFGKITGYGLVGSNEDYLQHAVANQPIAVN</sequence>
<evidence type="ECO:0000313" key="8">
    <source>
        <dbReference type="Proteomes" id="UP000236291"/>
    </source>
</evidence>
<name>A0A2K3K7H8_TRIPR</name>
<dbReference type="Gene3D" id="3.90.70.10">
    <property type="entry name" value="Cysteine proteinases"/>
    <property type="match status" value="1"/>
</dbReference>
<dbReference type="InterPro" id="IPR039417">
    <property type="entry name" value="Peptidase_C1A_papain-like"/>
</dbReference>
<gene>
    <name evidence="7" type="ORF">L195_g052869</name>
</gene>
<dbReference type="GO" id="GO:0006508">
    <property type="term" value="P:proteolysis"/>
    <property type="evidence" value="ECO:0007669"/>
    <property type="project" value="UniProtKB-KW"/>
</dbReference>
<comment type="similarity">
    <text evidence="1">Belongs to the peptidase C1 family.</text>
</comment>
<dbReference type="InterPro" id="IPR013128">
    <property type="entry name" value="Peptidase_C1A"/>
</dbReference>
<evidence type="ECO:0000259" key="6">
    <source>
        <dbReference type="SMART" id="SM00645"/>
    </source>
</evidence>
<feature type="domain" description="Peptidase C1A papain C-terminal" evidence="6">
    <location>
        <begin position="24"/>
        <end position="154"/>
    </location>
</feature>